<reference evidence="3 4" key="1">
    <citation type="submission" date="2017-09" db="EMBL/GenBank/DDBJ databases">
        <title>Bloom of a denitrifying methanotroph, Candidatus Methylomirabilis limnetica, in a deep stratified lake.</title>
        <authorList>
            <person name="Graf J.S."/>
            <person name="Marchant H.K."/>
            <person name="Tienken D."/>
            <person name="Hach P.F."/>
            <person name="Brand A."/>
            <person name="Schubert C.J."/>
            <person name="Kuypers M.M."/>
            <person name="Milucka J."/>
        </authorList>
    </citation>
    <scope>NUCLEOTIDE SEQUENCE [LARGE SCALE GENOMIC DNA]</scope>
    <source>
        <strain evidence="3 4">Zug</strain>
    </source>
</reference>
<dbReference type="Pfam" id="PF04014">
    <property type="entry name" value="MazE_antitoxin"/>
    <property type="match status" value="1"/>
</dbReference>
<evidence type="ECO:0000256" key="1">
    <source>
        <dbReference type="PROSITE-ProRule" id="PRU01076"/>
    </source>
</evidence>
<dbReference type="SMART" id="SM00966">
    <property type="entry name" value="SpoVT_AbrB"/>
    <property type="match status" value="1"/>
</dbReference>
<dbReference type="OrthoDB" id="33406at2"/>
<dbReference type="Gene3D" id="2.10.260.10">
    <property type="match status" value="1"/>
</dbReference>
<dbReference type="RefSeq" id="WP_107562213.1">
    <property type="nucleotide sequence ID" value="NZ_NVQC01000022.1"/>
</dbReference>
<sequence length="87" mass="9906">METTLDRFGRVVIPKEIRDILGLKPGELLKVEQSDDEVILKPLREEIPIKVKDGLLVYAGTATGNLMEAVRAHREERIRRVSSPRRS</sequence>
<dbReference type="AlphaFoldDB" id="A0A2T4TWT8"/>
<dbReference type="Proteomes" id="UP000241436">
    <property type="component" value="Unassembled WGS sequence"/>
</dbReference>
<dbReference type="InterPro" id="IPR007159">
    <property type="entry name" value="SpoVT-AbrB_dom"/>
</dbReference>
<dbReference type="SUPFAM" id="SSF89447">
    <property type="entry name" value="AbrB/MazE/MraZ-like"/>
    <property type="match status" value="1"/>
</dbReference>
<feature type="domain" description="SpoVT-AbrB" evidence="2">
    <location>
        <begin position="1"/>
        <end position="45"/>
    </location>
</feature>
<evidence type="ECO:0000259" key="2">
    <source>
        <dbReference type="PROSITE" id="PS51740"/>
    </source>
</evidence>
<gene>
    <name evidence="3" type="ORF">CLG94_07315</name>
</gene>
<dbReference type="NCBIfam" id="TIGR01439">
    <property type="entry name" value="lp_hng_hel_AbrB"/>
    <property type="match status" value="1"/>
</dbReference>
<evidence type="ECO:0000313" key="4">
    <source>
        <dbReference type="Proteomes" id="UP000241436"/>
    </source>
</evidence>
<dbReference type="InterPro" id="IPR037914">
    <property type="entry name" value="SpoVT-AbrB_sf"/>
</dbReference>
<organism evidence="3 4">
    <name type="scientific">Candidatus Methylomirabilis limnetica</name>
    <dbReference type="NCBI Taxonomy" id="2033718"/>
    <lineage>
        <taxon>Bacteria</taxon>
        <taxon>Candidatus Methylomirabilota</taxon>
        <taxon>Candidatus Methylomirabilia</taxon>
        <taxon>Candidatus Methylomirabilales</taxon>
        <taxon>Candidatus Methylomirabilaceae</taxon>
        <taxon>Candidatus Methylomirabilis</taxon>
    </lineage>
</organism>
<dbReference type="EMBL" id="NVQC01000022">
    <property type="protein sequence ID" value="PTL35581.1"/>
    <property type="molecule type" value="Genomic_DNA"/>
</dbReference>
<dbReference type="GO" id="GO:0003677">
    <property type="term" value="F:DNA binding"/>
    <property type="evidence" value="ECO:0007669"/>
    <property type="project" value="UniProtKB-UniRule"/>
</dbReference>
<keyword evidence="1" id="KW-0238">DNA-binding</keyword>
<name>A0A2T4TWT8_9BACT</name>
<proteinExistence type="predicted"/>
<comment type="caution">
    <text evidence="3">The sequence shown here is derived from an EMBL/GenBank/DDBJ whole genome shotgun (WGS) entry which is preliminary data.</text>
</comment>
<keyword evidence="4" id="KW-1185">Reference proteome</keyword>
<accession>A0A2T4TWT8</accession>
<evidence type="ECO:0000313" key="3">
    <source>
        <dbReference type="EMBL" id="PTL35581.1"/>
    </source>
</evidence>
<reference evidence="4" key="2">
    <citation type="journal article" date="2018" name="Environ. Microbiol.">
        <title>Bloom of a denitrifying methanotroph, 'Candidatus Methylomirabilis limnetica', in a deep stratified lake.</title>
        <authorList>
            <person name="Graf J.S."/>
            <person name="Mayr M.J."/>
            <person name="Marchant H.K."/>
            <person name="Tienken D."/>
            <person name="Hach P.F."/>
            <person name="Brand A."/>
            <person name="Schubert C.J."/>
            <person name="Kuypers M.M."/>
            <person name="Milucka J."/>
        </authorList>
    </citation>
    <scope>NUCLEOTIDE SEQUENCE [LARGE SCALE GENOMIC DNA]</scope>
    <source>
        <strain evidence="4">Zug</strain>
    </source>
</reference>
<dbReference type="PROSITE" id="PS51740">
    <property type="entry name" value="SPOVT_ABRB"/>
    <property type="match status" value="1"/>
</dbReference>
<protein>
    <recommendedName>
        <fullName evidence="2">SpoVT-AbrB domain-containing protein</fullName>
    </recommendedName>
</protein>